<reference evidence="2 3" key="1">
    <citation type="journal article" date="2020" name="bioRxiv">
        <title>Whole genome comparisons of ergot fungi reveals the divergence and evolution of species within the genus Claviceps are the result of varying mechanisms driving genome evolution and host range expansion.</title>
        <authorList>
            <person name="Wyka S.A."/>
            <person name="Mondo S.J."/>
            <person name="Liu M."/>
            <person name="Dettman J."/>
            <person name="Nalam V."/>
            <person name="Broders K.D."/>
        </authorList>
    </citation>
    <scope>NUCLEOTIDE SEQUENCE [LARGE SCALE GENOMIC DNA]</scope>
    <source>
        <strain evidence="2 3">LM576</strain>
    </source>
</reference>
<evidence type="ECO:0000313" key="3">
    <source>
        <dbReference type="Proteomes" id="UP000732380"/>
    </source>
</evidence>
<dbReference type="EMBL" id="SRQM01000121">
    <property type="protein sequence ID" value="KAG6117919.1"/>
    <property type="molecule type" value="Genomic_DNA"/>
</dbReference>
<organism evidence="2 3">
    <name type="scientific">Claviceps humidiphila</name>
    <dbReference type="NCBI Taxonomy" id="1294629"/>
    <lineage>
        <taxon>Eukaryota</taxon>
        <taxon>Fungi</taxon>
        <taxon>Dikarya</taxon>
        <taxon>Ascomycota</taxon>
        <taxon>Pezizomycotina</taxon>
        <taxon>Sordariomycetes</taxon>
        <taxon>Hypocreomycetidae</taxon>
        <taxon>Hypocreales</taxon>
        <taxon>Clavicipitaceae</taxon>
        <taxon>Claviceps</taxon>
    </lineage>
</organism>
<dbReference type="AlphaFoldDB" id="A0A9P7Q3S4"/>
<evidence type="ECO:0000256" key="1">
    <source>
        <dbReference type="SAM" id="MobiDB-lite"/>
    </source>
</evidence>
<name>A0A9P7Q3S4_9HYPO</name>
<evidence type="ECO:0000313" key="2">
    <source>
        <dbReference type="EMBL" id="KAG6117919.1"/>
    </source>
</evidence>
<dbReference type="Proteomes" id="UP000732380">
    <property type="component" value="Unassembled WGS sequence"/>
</dbReference>
<keyword evidence="3" id="KW-1185">Reference proteome</keyword>
<proteinExistence type="predicted"/>
<feature type="compositionally biased region" description="Basic residues" evidence="1">
    <location>
        <begin position="83"/>
        <end position="93"/>
    </location>
</feature>
<comment type="caution">
    <text evidence="2">The sequence shown here is derived from an EMBL/GenBank/DDBJ whole genome shotgun (WGS) entry which is preliminary data.</text>
</comment>
<gene>
    <name evidence="2" type="ORF">E4U13_000710</name>
</gene>
<sequence length="93" mass="10622">MPAMCTSILTYTLCGHKKYFDHPCHENFGSDIIDKWPCLLCRTFAKIRRQIKRERAGNDSANVTPNGMGTLQDDINKDLQTASKKRGRAYTTR</sequence>
<protein>
    <submittedName>
        <fullName evidence="2">Uncharacterized protein</fullName>
    </submittedName>
</protein>
<accession>A0A9P7Q3S4</accession>
<feature type="region of interest" description="Disordered" evidence="1">
    <location>
        <begin position="56"/>
        <end position="93"/>
    </location>
</feature>
<feature type="compositionally biased region" description="Polar residues" evidence="1">
    <location>
        <begin position="59"/>
        <end position="69"/>
    </location>
</feature>